<feature type="transmembrane region" description="Helical" evidence="2">
    <location>
        <begin position="257"/>
        <end position="278"/>
    </location>
</feature>
<feature type="region of interest" description="Disordered" evidence="1">
    <location>
        <begin position="59"/>
        <end position="79"/>
    </location>
</feature>
<gene>
    <name evidence="3" type="ORF">BMAGN_1283</name>
</gene>
<dbReference type="EMBL" id="JGZB01000001">
    <property type="protein sequence ID" value="KFI69566.1"/>
    <property type="molecule type" value="Genomic_DNA"/>
</dbReference>
<sequence>MCAQCNRVSTRMAGNPEEGTVASRTSVLLMMLAAFITLAICGVCCAWCTPAVAFAKETKTESRSTKHSDTADGSDQDSDQGSVTVTYAYGDDALTGVAVSLYKVATVHNEHLTATAQFKKYAIDWNHDEGASTVNWTDSWSKKLARILDENALADDLHPDAIDHIDADGTVTFDHLGSGLYLLGLDSYTNATTRCSQSAQLVWVGAGQGSRNVSVTPDATCQTDATTSKANTTVGQNTEGTAAPTNLVPHAFTTRNVFAFAAVGVAIALGVLVTLAVCDARRRRKSSKR</sequence>
<dbReference type="Gene3D" id="2.60.40.10">
    <property type="entry name" value="Immunoglobulins"/>
    <property type="match status" value="1"/>
</dbReference>
<proteinExistence type="predicted"/>
<evidence type="ECO:0000313" key="3">
    <source>
        <dbReference type="EMBL" id="KFI69566.1"/>
    </source>
</evidence>
<dbReference type="STRING" id="1692.BMAGN_1283"/>
<name>A0A087BEW6_9BIFI</name>
<dbReference type="InterPro" id="IPR013783">
    <property type="entry name" value="Ig-like_fold"/>
</dbReference>
<dbReference type="AlphaFoldDB" id="A0A087BEW6"/>
<comment type="caution">
    <text evidence="3">The sequence shown here is derived from an EMBL/GenBank/DDBJ whole genome shotgun (WGS) entry which is preliminary data.</text>
</comment>
<evidence type="ECO:0000256" key="1">
    <source>
        <dbReference type="SAM" id="MobiDB-lite"/>
    </source>
</evidence>
<evidence type="ECO:0000256" key="2">
    <source>
        <dbReference type="SAM" id="Phobius"/>
    </source>
</evidence>
<dbReference type="GO" id="GO:0005975">
    <property type="term" value="P:carbohydrate metabolic process"/>
    <property type="evidence" value="ECO:0007669"/>
    <property type="project" value="UniProtKB-ARBA"/>
</dbReference>
<reference evidence="3 4" key="1">
    <citation type="submission" date="2014-03" db="EMBL/GenBank/DDBJ databases">
        <title>Genomics of Bifidobacteria.</title>
        <authorList>
            <person name="Ventura M."/>
            <person name="Milani C."/>
            <person name="Lugli G.A."/>
        </authorList>
    </citation>
    <scope>NUCLEOTIDE SEQUENCE [LARGE SCALE GENOMIC DNA]</scope>
    <source>
        <strain evidence="3 4">LMG 11591</strain>
    </source>
</reference>
<dbReference type="Proteomes" id="UP000029052">
    <property type="component" value="Unassembled WGS sequence"/>
</dbReference>
<keyword evidence="4" id="KW-1185">Reference proteome</keyword>
<keyword evidence="2" id="KW-1133">Transmembrane helix</keyword>
<feature type="transmembrane region" description="Helical" evidence="2">
    <location>
        <begin position="27"/>
        <end position="55"/>
    </location>
</feature>
<keyword evidence="2" id="KW-0472">Membrane</keyword>
<organism evidence="3 4">
    <name type="scientific">Bifidobacterium magnum</name>
    <dbReference type="NCBI Taxonomy" id="1692"/>
    <lineage>
        <taxon>Bacteria</taxon>
        <taxon>Bacillati</taxon>
        <taxon>Actinomycetota</taxon>
        <taxon>Actinomycetes</taxon>
        <taxon>Bifidobacteriales</taxon>
        <taxon>Bifidobacteriaceae</taxon>
        <taxon>Bifidobacterium</taxon>
    </lineage>
</organism>
<feature type="compositionally biased region" description="Basic and acidic residues" evidence="1">
    <location>
        <begin position="59"/>
        <end position="70"/>
    </location>
</feature>
<accession>A0A087BEW6</accession>
<protein>
    <submittedName>
        <fullName evidence="3">Uncharacterized protein</fullName>
    </submittedName>
</protein>
<keyword evidence="2" id="KW-0812">Transmembrane</keyword>
<evidence type="ECO:0000313" key="4">
    <source>
        <dbReference type="Proteomes" id="UP000029052"/>
    </source>
</evidence>